<name>A0ABY4RIL1_9BACL</name>
<reference evidence="7" key="2">
    <citation type="journal article" date="2021" name="J Anim Sci Technol">
        <title>Complete genome sequence of Paenibacillus konkukensis sp. nov. SK3146 as a potential probiotic strain.</title>
        <authorList>
            <person name="Jung H.I."/>
            <person name="Park S."/>
            <person name="Niu K.M."/>
            <person name="Lee S.W."/>
            <person name="Kothari D."/>
            <person name="Yi K.J."/>
            <person name="Kim S.K."/>
        </authorList>
    </citation>
    <scope>NUCLEOTIDE SEQUENCE</scope>
    <source>
        <strain evidence="7">SK3146</strain>
    </source>
</reference>
<proteinExistence type="predicted"/>
<evidence type="ECO:0000256" key="2">
    <source>
        <dbReference type="ARBA" id="ARBA00022475"/>
    </source>
</evidence>
<accession>A0ABY4RIL1</accession>
<dbReference type="InterPro" id="IPR003740">
    <property type="entry name" value="YitT"/>
</dbReference>
<dbReference type="PANTHER" id="PTHR33545">
    <property type="entry name" value="UPF0750 MEMBRANE PROTEIN YITT-RELATED"/>
    <property type="match status" value="1"/>
</dbReference>
<dbReference type="Pfam" id="PF02588">
    <property type="entry name" value="YitT_membrane"/>
    <property type="match status" value="1"/>
</dbReference>
<comment type="subcellular location">
    <subcellularLocation>
        <location evidence="1">Cell membrane</location>
        <topology evidence="1">Multi-pass membrane protein</topology>
    </subcellularLocation>
</comment>
<evidence type="ECO:0000313" key="8">
    <source>
        <dbReference type="Proteomes" id="UP001057134"/>
    </source>
</evidence>
<protein>
    <recommendedName>
        <fullName evidence="9">YitT family protein</fullName>
    </recommendedName>
</protein>
<keyword evidence="3 6" id="KW-0812">Transmembrane</keyword>
<dbReference type="PANTHER" id="PTHR33545:SF5">
    <property type="entry name" value="UPF0750 MEMBRANE PROTEIN YITT"/>
    <property type="match status" value="1"/>
</dbReference>
<evidence type="ECO:0000256" key="3">
    <source>
        <dbReference type="ARBA" id="ARBA00022692"/>
    </source>
</evidence>
<feature type="transmembrane region" description="Helical" evidence="6">
    <location>
        <begin position="103"/>
        <end position="121"/>
    </location>
</feature>
<keyword evidence="5 6" id="KW-0472">Membrane</keyword>
<evidence type="ECO:0000256" key="5">
    <source>
        <dbReference type="ARBA" id="ARBA00023136"/>
    </source>
</evidence>
<evidence type="ECO:0008006" key="9">
    <source>
        <dbReference type="Google" id="ProtNLM"/>
    </source>
</evidence>
<feature type="transmembrane region" description="Helical" evidence="6">
    <location>
        <begin position="169"/>
        <end position="188"/>
    </location>
</feature>
<evidence type="ECO:0000256" key="1">
    <source>
        <dbReference type="ARBA" id="ARBA00004651"/>
    </source>
</evidence>
<feature type="transmembrane region" description="Helical" evidence="6">
    <location>
        <begin position="133"/>
        <end position="163"/>
    </location>
</feature>
<feature type="transmembrane region" description="Helical" evidence="6">
    <location>
        <begin position="5"/>
        <end position="24"/>
    </location>
</feature>
<dbReference type="Proteomes" id="UP001057134">
    <property type="component" value="Chromosome"/>
</dbReference>
<gene>
    <name evidence="7" type="ORF">SK3146_00610</name>
</gene>
<evidence type="ECO:0000256" key="6">
    <source>
        <dbReference type="SAM" id="Phobius"/>
    </source>
</evidence>
<keyword evidence="2" id="KW-1003">Cell membrane</keyword>
<dbReference type="EMBL" id="CP027059">
    <property type="protein sequence ID" value="UQZ81454.1"/>
    <property type="molecule type" value="Genomic_DNA"/>
</dbReference>
<feature type="transmembrane region" description="Helical" evidence="6">
    <location>
        <begin position="44"/>
        <end position="63"/>
    </location>
</feature>
<sequence>MIAKLFAILLGSFLLSVGINFFLIPHKLLDGGFIGIALLFNYLLDYHVGWTNLVCSIPVYIYAWFRRRSYFYNSVLGLLVSSLALDMLRYLEQAGIGSHMDPLFCSIAGGVLVGAGSGLMLRHKISTEGSDLLGLFLSEFFSINVGIAVLFIDALIIGLQAFILSDDPLLLSAIMIMAVSVVTGLFTFDASAFERSDWRPLPLPPKRNK</sequence>
<reference evidence="7" key="1">
    <citation type="submission" date="2018-02" db="EMBL/GenBank/DDBJ databases">
        <authorList>
            <person name="Kim S.-K."/>
            <person name="Jung H.-I."/>
            <person name="Lee S.-W."/>
        </authorList>
    </citation>
    <scope>NUCLEOTIDE SEQUENCE</scope>
    <source>
        <strain evidence="7">SK3146</strain>
    </source>
</reference>
<keyword evidence="4 6" id="KW-1133">Transmembrane helix</keyword>
<feature type="transmembrane region" description="Helical" evidence="6">
    <location>
        <begin position="70"/>
        <end position="91"/>
    </location>
</feature>
<evidence type="ECO:0000256" key="4">
    <source>
        <dbReference type="ARBA" id="ARBA00022989"/>
    </source>
</evidence>
<dbReference type="RefSeq" id="WP_249863690.1">
    <property type="nucleotide sequence ID" value="NZ_CP027059.1"/>
</dbReference>
<keyword evidence="8" id="KW-1185">Reference proteome</keyword>
<dbReference type="InterPro" id="IPR051461">
    <property type="entry name" value="UPF0750_membrane"/>
</dbReference>
<evidence type="ECO:0000313" key="7">
    <source>
        <dbReference type="EMBL" id="UQZ81454.1"/>
    </source>
</evidence>
<organism evidence="7 8">
    <name type="scientific">Paenibacillus konkukensis</name>
    <dbReference type="NCBI Taxonomy" id="2020716"/>
    <lineage>
        <taxon>Bacteria</taxon>
        <taxon>Bacillati</taxon>
        <taxon>Bacillota</taxon>
        <taxon>Bacilli</taxon>
        <taxon>Bacillales</taxon>
        <taxon>Paenibacillaceae</taxon>
        <taxon>Paenibacillus</taxon>
    </lineage>
</organism>